<comment type="caution">
    <text evidence="5">The sequence shown here is derived from an EMBL/GenBank/DDBJ whole genome shotgun (WGS) entry which is preliminary data.</text>
</comment>
<evidence type="ECO:0000256" key="1">
    <source>
        <dbReference type="ARBA" id="ARBA00010617"/>
    </source>
</evidence>
<proteinExistence type="inferred from homology"/>
<protein>
    <submittedName>
        <fullName evidence="5">Benzoate 4-monooxygenase cytochrome p450</fullName>
    </submittedName>
</protein>
<dbReference type="GO" id="GO:0005506">
    <property type="term" value="F:iron ion binding"/>
    <property type="evidence" value="ECO:0007669"/>
    <property type="project" value="InterPro"/>
</dbReference>
<dbReference type="InterPro" id="IPR001128">
    <property type="entry name" value="Cyt_P450"/>
</dbReference>
<gene>
    <name evidence="5" type="ORF">BO94DRAFT_590220</name>
</gene>
<dbReference type="InterPro" id="IPR002401">
    <property type="entry name" value="Cyt_P450_E_grp-I"/>
</dbReference>
<accession>A0A317VBH5</accession>
<dbReference type="AlphaFoldDB" id="A0A317VBH5"/>
<evidence type="ECO:0000313" key="5">
    <source>
        <dbReference type="EMBL" id="PWY70302.1"/>
    </source>
</evidence>
<keyword evidence="4" id="KW-0479">Metal-binding</keyword>
<dbReference type="PRINTS" id="PR00463">
    <property type="entry name" value="EP450I"/>
</dbReference>
<dbReference type="GO" id="GO:0020037">
    <property type="term" value="F:heme binding"/>
    <property type="evidence" value="ECO:0007669"/>
    <property type="project" value="InterPro"/>
</dbReference>
<dbReference type="PANTHER" id="PTHR24305:SF156">
    <property type="entry name" value="P450, PUTATIVE (EUROFUNG)-RELATED"/>
    <property type="match status" value="1"/>
</dbReference>
<dbReference type="GO" id="GO:0004497">
    <property type="term" value="F:monooxygenase activity"/>
    <property type="evidence" value="ECO:0007669"/>
    <property type="project" value="UniProtKB-KW"/>
</dbReference>
<evidence type="ECO:0000256" key="2">
    <source>
        <dbReference type="ARBA" id="ARBA00023002"/>
    </source>
</evidence>
<comment type="similarity">
    <text evidence="1">Belongs to the cytochrome P450 family.</text>
</comment>
<sequence>MSRLIYTYLLSPLASIPNAGILAPVSRLLWEFPTEFRGNLTLKLPKLHKRLGPLVRIGPNQVSFYSLDIYKTVHAPNSPFVKDPRVYNQFVQDGHPALFSITDPKEHAQRRRHMGILFNRSKVPALMEMMVGTIDRLSKYLATASQKGPIDLMPTCRALESDIVSTFAFGNAIGAIDSLDAGKELDVIKENDAKSSKMPVYTNFPMLVGLWHSLADWIYQISGWEISSITSTQRFDRWADEQLAATMDSEKAPSLSFLKVMAINRMSEKSALSEAKEMLGPGTDTTSATLAHILYALSLNQSFQAELVSGLESAGWPTDMTTLESIPTLRACVKEGIRWTGAAAAMLPRIVPKGGYVIAGRHLPGGMMISSSPIWYLRDEVAFPDPEKYKPARWLDKDPDGSTGLRDDYYIPFSKGASTCIGNHFAYLELFLAVSQLLKKYCIRPGDQLDVAVNHEAILPPRREWVAAVPVGRLMVKLEGRQ</sequence>
<dbReference type="STRING" id="1450535.A0A317VBH5"/>
<dbReference type="InterPro" id="IPR036396">
    <property type="entry name" value="Cyt_P450_sf"/>
</dbReference>
<feature type="binding site" description="axial binding residue" evidence="4">
    <location>
        <position position="420"/>
    </location>
    <ligand>
        <name>heme</name>
        <dbReference type="ChEBI" id="CHEBI:30413"/>
    </ligand>
    <ligandPart>
        <name>Fe</name>
        <dbReference type="ChEBI" id="CHEBI:18248"/>
    </ligandPart>
</feature>
<name>A0A317VBH5_9EURO</name>
<dbReference type="RefSeq" id="XP_025462593.1">
    <property type="nucleotide sequence ID" value="XM_025616006.1"/>
</dbReference>
<reference evidence="5 6" key="1">
    <citation type="submission" date="2016-12" db="EMBL/GenBank/DDBJ databases">
        <title>The genomes of Aspergillus section Nigri reveals drivers in fungal speciation.</title>
        <authorList>
            <consortium name="DOE Joint Genome Institute"/>
            <person name="Vesth T.C."/>
            <person name="Nybo J."/>
            <person name="Theobald S."/>
            <person name="Brandl J."/>
            <person name="Frisvad J.C."/>
            <person name="Nielsen K.F."/>
            <person name="Lyhne E.K."/>
            <person name="Kogle M.E."/>
            <person name="Kuo A."/>
            <person name="Riley R."/>
            <person name="Clum A."/>
            <person name="Nolan M."/>
            <person name="Lipzen A."/>
            <person name="Salamov A."/>
            <person name="Henrissat B."/>
            <person name="Wiebenga A."/>
            <person name="De Vries R.P."/>
            <person name="Grigoriev I.V."/>
            <person name="Mortensen U.H."/>
            <person name="Andersen M.R."/>
            <person name="Baker S.E."/>
        </authorList>
    </citation>
    <scope>NUCLEOTIDE SEQUENCE [LARGE SCALE GENOMIC DNA]</scope>
    <source>
        <strain evidence="5 6">CBS 115572</strain>
    </source>
</reference>
<evidence type="ECO:0000256" key="4">
    <source>
        <dbReference type="PIRSR" id="PIRSR602401-1"/>
    </source>
</evidence>
<dbReference type="Pfam" id="PF00067">
    <property type="entry name" value="p450"/>
    <property type="match status" value="1"/>
</dbReference>
<dbReference type="OrthoDB" id="3945418at2759"/>
<keyword evidence="3 5" id="KW-0503">Monooxygenase</keyword>
<dbReference type="SUPFAM" id="SSF48264">
    <property type="entry name" value="Cytochrome P450"/>
    <property type="match status" value="1"/>
</dbReference>
<dbReference type="EMBL" id="MSFK01000039">
    <property type="protein sequence ID" value="PWY70302.1"/>
    <property type="molecule type" value="Genomic_DNA"/>
</dbReference>
<keyword evidence="6" id="KW-1185">Reference proteome</keyword>
<keyword evidence="4" id="KW-0408">Iron</keyword>
<dbReference type="GeneID" id="37118149"/>
<dbReference type="PANTHER" id="PTHR24305">
    <property type="entry name" value="CYTOCHROME P450"/>
    <property type="match status" value="1"/>
</dbReference>
<organism evidence="5 6">
    <name type="scientific">Aspergillus sclerotioniger CBS 115572</name>
    <dbReference type="NCBI Taxonomy" id="1450535"/>
    <lineage>
        <taxon>Eukaryota</taxon>
        <taxon>Fungi</taxon>
        <taxon>Dikarya</taxon>
        <taxon>Ascomycota</taxon>
        <taxon>Pezizomycotina</taxon>
        <taxon>Eurotiomycetes</taxon>
        <taxon>Eurotiomycetidae</taxon>
        <taxon>Eurotiales</taxon>
        <taxon>Aspergillaceae</taxon>
        <taxon>Aspergillus</taxon>
        <taxon>Aspergillus subgen. Circumdati</taxon>
    </lineage>
</organism>
<comment type="cofactor">
    <cofactor evidence="4">
        <name>heme</name>
        <dbReference type="ChEBI" id="CHEBI:30413"/>
    </cofactor>
</comment>
<evidence type="ECO:0000256" key="3">
    <source>
        <dbReference type="ARBA" id="ARBA00023033"/>
    </source>
</evidence>
<dbReference type="Gene3D" id="1.10.630.10">
    <property type="entry name" value="Cytochrome P450"/>
    <property type="match status" value="1"/>
</dbReference>
<evidence type="ECO:0000313" key="6">
    <source>
        <dbReference type="Proteomes" id="UP000246702"/>
    </source>
</evidence>
<keyword evidence="2" id="KW-0560">Oxidoreductase</keyword>
<dbReference type="PRINTS" id="PR00385">
    <property type="entry name" value="P450"/>
</dbReference>
<dbReference type="GO" id="GO:0016705">
    <property type="term" value="F:oxidoreductase activity, acting on paired donors, with incorporation or reduction of molecular oxygen"/>
    <property type="evidence" value="ECO:0007669"/>
    <property type="project" value="InterPro"/>
</dbReference>
<dbReference type="CDD" id="cd11062">
    <property type="entry name" value="CYP58-like"/>
    <property type="match status" value="1"/>
</dbReference>
<dbReference type="Proteomes" id="UP000246702">
    <property type="component" value="Unassembled WGS sequence"/>
</dbReference>
<keyword evidence="4" id="KW-0349">Heme</keyword>
<dbReference type="InterPro" id="IPR050121">
    <property type="entry name" value="Cytochrome_P450_monoxygenase"/>
</dbReference>